<dbReference type="InterPro" id="IPR029068">
    <property type="entry name" value="Glyas_Bleomycin-R_OHBP_Dase"/>
</dbReference>
<sequence>MEINARLTQVATLVGDLDKADAQVRDLFGFEEGYHESGMAMFGLENTVQPIGERQYLEVCGQLREGESQRPVGGRRGNGGYMAIVEVSRREDIALCRQRLAAQGLRVVHEIVQDEYESIHVHPRDLGTIVSFDWNGGPWPGIAADWQGPIRTDVITAIAGIELRSASPDEYAKRWATVLGLDVENGVVTLPGDGSTVRFAGGRSDDEAGLDVIDFVATARTRAGESHDIGGTEFRLV</sequence>
<feature type="domain" description="Glyoxalase-like" evidence="1">
    <location>
        <begin position="12"/>
        <end position="178"/>
    </location>
</feature>
<dbReference type="EMBL" id="FNSV01000005">
    <property type="protein sequence ID" value="SEB64345.1"/>
    <property type="molecule type" value="Genomic_DNA"/>
</dbReference>
<dbReference type="Proteomes" id="UP000183561">
    <property type="component" value="Unassembled WGS sequence"/>
</dbReference>
<organism evidence="2 3">
    <name type="scientific">Rhodococcus koreensis</name>
    <dbReference type="NCBI Taxonomy" id="99653"/>
    <lineage>
        <taxon>Bacteria</taxon>
        <taxon>Bacillati</taxon>
        <taxon>Actinomycetota</taxon>
        <taxon>Actinomycetes</taxon>
        <taxon>Mycobacteriales</taxon>
        <taxon>Nocardiaceae</taxon>
        <taxon>Rhodococcus</taxon>
    </lineage>
</organism>
<reference evidence="3" key="1">
    <citation type="submission" date="2016-10" db="EMBL/GenBank/DDBJ databases">
        <authorList>
            <person name="Varghese N."/>
            <person name="Submissions S."/>
        </authorList>
    </citation>
    <scope>NUCLEOTIDE SEQUENCE [LARGE SCALE GENOMIC DNA]</scope>
    <source>
        <strain evidence="3">DSM 44498</strain>
    </source>
</reference>
<protein>
    <submittedName>
        <fullName evidence="2">Glyoxalase-like domain-containing protein</fullName>
    </submittedName>
</protein>
<gene>
    <name evidence="2" type="ORF">SAMN04490239_1022</name>
</gene>
<evidence type="ECO:0000259" key="1">
    <source>
        <dbReference type="Pfam" id="PF13468"/>
    </source>
</evidence>
<dbReference type="Gene3D" id="3.10.180.10">
    <property type="entry name" value="2,3-Dihydroxybiphenyl 1,2-Dioxygenase, domain 1"/>
    <property type="match status" value="1"/>
</dbReference>
<dbReference type="InterPro" id="IPR025870">
    <property type="entry name" value="Glyoxalase-like_dom"/>
</dbReference>
<keyword evidence="3" id="KW-1185">Reference proteome</keyword>
<accession>A0A1H4L200</accession>
<evidence type="ECO:0000313" key="3">
    <source>
        <dbReference type="Proteomes" id="UP000183561"/>
    </source>
</evidence>
<evidence type="ECO:0000313" key="2">
    <source>
        <dbReference type="EMBL" id="SEB64345.1"/>
    </source>
</evidence>
<proteinExistence type="predicted"/>
<name>A0A1H4L200_9NOCA</name>
<dbReference type="Pfam" id="PF13468">
    <property type="entry name" value="Glyoxalase_3"/>
    <property type="match status" value="1"/>
</dbReference>
<dbReference type="AlphaFoldDB" id="A0A1H4L200"/>
<dbReference type="RefSeq" id="WP_167372130.1">
    <property type="nucleotide sequence ID" value="NZ_FNSV01000005.1"/>
</dbReference>
<dbReference type="SUPFAM" id="SSF54593">
    <property type="entry name" value="Glyoxalase/Bleomycin resistance protein/Dihydroxybiphenyl dioxygenase"/>
    <property type="match status" value="1"/>
</dbReference>